<feature type="chain" id="PRO_5034119113" evidence="1">
    <location>
        <begin position="28"/>
        <end position="107"/>
    </location>
</feature>
<organism evidence="2">
    <name type="scientific">Cacopsylla melanoneura</name>
    <dbReference type="NCBI Taxonomy" id="428564"/>
    <lineage>
        <taxon>Eukaryota</taxon>
        <taxon>Metazoa</taxon>
        <taxon>Ecdysozoa</taxon>
        <taxon>Arthropoda</taxon>
        <taxon>Hexapoda</taxon>
        <taxon>Insecta</taxon>
        <taxon>Pterygota</taxon>
        <taxon>Neoptera</taxon>
        <taxon>Paraneoptera</taxon>
        <taxon>Hemiptera</taxon>
        <taxon>Sternorrhyncha</taxon>
        <taxon>Psylloidea</taxon>
        <taxon>Psyllidae</taxon>
        <taxon>Psyllinae</taxon>
        <taxon>Cacopsylla</taxon>
    </lineage>
</organism>
<dbReference type="EMBL" id="HBUF01338645">
    <property type="protein sequence ID" value="CAG6698533.1"/>
    <property type="molecule type" value="Transcribed_RNA"/>
</dbReference>
<accession>A0A8D8XIM7</accession>
<feature type="signal peptide" evidence="1">
    <location>
        <begin position="1"/>
        <end position="27"/>
    </location>
</feature>
<protein>
    <submittedName>
        <fullName evidence="2">Uncharacterized protein</fullName>
    </submittedName>
</protein>
<name>A0A8D8XIM7_9HEMI</name>
<sequence>MQTSSGSNPFHWLIFIELCWVGGKSLSQESHTGKILLYHAFFAETYRIQIDCEVETLMKEAIIEYEVQTQLLVINSQFMFYCRLLENHPCSVCLHHVLCLSLIFHGA</sequence>
<evidence type="ECO:0000256" key="1">
    <source>
        <dbReference type="SAM" id="SignalP"/>
    </source>
</evidence>
<reference evidence="2" key="1">
    <citation type="submission" date="2021-05" db="EMBL/GenBank/DDBJ databases">
        <authorList>
            <person name="Alioto T."/>
            <person name="Alioto T."/>
            <person name="Gomez Garrido J."/>
        </authorList>
    </citation>
    <scope>NUCLEOTIDE SEQUENCE</scope>
</reference>
<keyword evidence="1" id="KW-0732">Signal</keyword>
<evidence type="ECO:0000313" key="2">
    <source>
        <dbReference type="EMBL" id="CAG6698533.1"/>
    </source>
</evidence>
<dbReference type="AlphaFoldDB" id="A0A8D8XIM7"/>
<proteinExistence type="predicted"/>